<dbReference type="PANTHER" id="PTHR46388:SF2">
    <property type="entry name" value="NHL REPEAT-CONTAINING PROTEIN 2"/>
    <property type="match status" value="1"/>
</dbReference>
<evidence type="ECO:0000313" key="4">
    <source>
        <dbReference type="Proteomes" id="UP000237819"/>
    </source>
</evidence>
<organism evidence="3 4">
    <name type="scientific">Blastopirellula marina</name>
    <dbReference type="NCBI Taxonomy" id="124"/>
    <lineage>
        <taxon>Bacteria</taxon>
        <taxon>Pseudomonadati</taxon>
        <taxon>Planctomycetota</taxon>
        <taxon>Planctomycetia</taxon>
        <taxon>Pirellulales</taxon>
        <taxon>Pirellulaceae</taxon>
        <taxon>Blastopirellula</taxon>
    </lineage>
</organism>
<dbReference type="Proteomes" id="UP000237819">
    <property type="component" value="Unassembled WGS sequence"/>
</dbReference>
<sequence>MQWMNTKGPLDLKDLKGKFVLLDFWTYCCINCMHILPELKKLEHEFPNQLVVIGVHSAKFENEKDTDNIREAILRYEIEHPVVNDNEMKIWNSYAVSSWPTMYLIDPEGNAVYLRKGEFKADDIRTILNAAIPYYRGNGSLDEKPIQFDLLAYSQDPTPLRFPGKVLADEKSNRLFIADSNHNRIVISSLGGELLEVIGTGEIGSADGDYQTAQFDHPQGMALVQDTLYVADTENHLLRKIDLKEKKVTTIAGVGRQGDSDETWPGLGTNATLDNLPKRFFGSPKTTAINSPWALWPHGDDLYIAMAGPHQIWKMKLDESEIGPYAGNGREDIVDGPLLPSVPYQQGYSSFAQPSGLTSDGKTLFVADSEGSSIRAVPFDPEGDVRTLIGTAKLQFGRLFSFGDIDGPADKAKLQHALGVCYVDGTVYTADTYNNKIKAVDAVTGEVKTIAGTGKPGKADSPAQFDEPAGLAHAGGKLYIADTNNHLIRVLDLKTNEVSTLEIQGLEPMPVKQRPEAPAEAVQK</sequence>
<accession>A0A2S8GJH0</accession>
<feature type="domain" description="Thioredoxin" evidence="2">
    <location>
        <begin position="1"/>
        <end position="133"/>
    </location>
</feature>
<dbReference type="PANTHER" id="PTHR46388">
    <property type="entry name" value="NHL REPEAT-CONTAINING PROTEIN 2"/>
    <property type="match status" value="1"/>
</dbReference>
<dbReference type="InterPro" id="IPR001258">
    <property type="entry name" value="NHL_repeat"/>
</dbReference>
<gene>
    <name evidence="3" type="ORF">C5Y93_18730</name>
</gene>
<dbReference type="Pfam" id="PF01436">
    <property type="entry name" value="NHL"/>
    <property type="match status" value="2"/>
</dbReference>
<dbReference type="InterPro" id="IPR045302">
    <property type="entry name" value="NHL2_NHL_rpt_dom"/>
</dbReference>
<dbReference type="Gene3D" id="2.120.10.30">
    <property type="entry name" value="TolB, C-terminal domain"/>
    <property type="match status" value="2"/>
</dbReference>
<dbReference type="InterPro" id="IPR011042">
    <property type="entry name" value="6-blade_b-propeller_TolB-like"/>
</dbReference>
<dbReference type="CDD" id="cd14951">
    <property type="entry name" value="NHL-2_like"/>
    <property type="match status" value="1"/>
</dbReference>
<evidence type="ECO:0000313" key="3">
    <source>
        <dbReference type="EMBL" id="PQO44588.1"/>
    </source>
</evidence>
<dbReference type="SUPFAM" id="SSF101898">
    <property type="entry name" value="NHL repeat"/>
    <property type="match status" value="1"/>
</dbReference>
<keyword evidence="1" id="KW-0677">Repeat</keyword>
<dbReference type="Gene3D" id="3.40.30.10">
    <property type="entry name" value="Glutaredoxin"/>
    <property type="match status" value="1"/>
</dbReference>
<dbReference type="PROSITE" id="PS51352">
    <property type="entry name" value="THIOREDOXIN_2"/>
    <property type="match status" value="1"/>
</dbReference>
<dbReference type="InterPro" id="IPR012336">
    <property type="entry name" value="Thioredoxin-like_fold"/>
</dbReference>
<dbReference type="Pfam" id="PF13905">
    <property type="entry name" value="Thioredoxin_8"/>
    <property type="match status" value="1"/>
</dbReference>
<evidence type="ECO:0000259" key="2">
    <source>
        <dbReference type="PROSITE" id="PS51352"/>
    </source>
</evidence>
<reference evidence="3 4" key="1">
    <citation type="submission" date="2018-02" db="EMBL/GenBank/DDBJ databases">
        <title>Comparative genomes isolates from brazilian mangrove.</title>
        <authorList>
            <person name="Araujo J.E."/>
            <person name="Taketani R.G."/>
            <person name="Silva M.C.P."/>
            <person name="Loureco M.V."/>
            <person name="Andreote F.D."/>
        </authorList>
    </citation>
    <scope>NUCLEOTIDE SEQUENCE [LARGE SCALE GENOMIC DNA]</scope>
    <source>
        <strain evidence="3 4">Nap-Phe MGV</strain>
    </source>
</reference>
<dbReference type="OrthoDB" id="9799230at2"/>
<evidence type="ECO:0000256" key="1">
    <source>
        <dbReference type="ARBA" id="ARBA00022737"/>
    </source>
</evidence>
<dbReference type="SUPFAM" id="SSF52833">
    <property type="entry name" value="Thioredoxin-like"/>
    <property type="match status" value="1"/>
</dbReference>
<dbReference type="InterPro" id="IPR036249">
    <property type="entry name" value="Thioredoxin-like_sf"/>
</dbReference>
<dbReference type="AlphaFoldDB" id="A0A2S8GJH0"/>
<dbReference type="InterPro" id="IPR013766">
    <property type="entry name" value="Thioredoxin_domain"/>
</dbReference>
<name>A0A2S8GJH0_9BACT</name>
<protein>
    <recommendedName>
        <fullName evidence="2">Thioredoxin domain-containing protein</fullName>
    </recommendedName>
</protein>
<dbReference type="EMBL" id="PUHZ01000019">
    <property type="protein sequence ID" value="PQO44588.1"/>
    <property type="molecule type" value="Genomic_DNA"/>
</dbReference>
<proteinExistence type="predicted"/>
<comment type="caution">
    <text evidence="3">The sequence shown here is derived from an EMBL/GenBank/DDBJ whole genome shotgun (WGS) entry which is preliminary data.</text>
</comment>